<protein>
    <submittedName>
        <fullName evidence="1">Uncharacterized protein</fullName>
    </submittedName>
</protein>
<accession>A0ABV2XZX6</accession>
<sequence length="199" mass="21469">MSARLVVVDPDFEAQYERVRDQLLVPMAEAARSGRSPDVLVEAPAAFRTVGACLAAAVEKGPRVWTPNGRWEHEGLRIVDLPTSSLDLLYSALRELSGALVEPSGSAHPVGTAVALRALDATGEGTAVRLVGTMARVLSLMDLAPDADTAVLTVALEAADGQDVRLTYAQEDAWQRLAHRLTMLLTEDAPLHRFLYRSD</sequence>
<evidence type="ECO:0000313" key="1">
    <source>
        <dbReference type="EMBL" id="MEU2269564.1"/>
    </source>
</evidence>
<dbReference type="Proteomes" id="UP001550603">
    <property type="component" value="Unassembled WGS sequence"/>
</dbReference>
<comment type="caution">
    <text evidence="1">The sequence shown here is derived from an EMBL/GenBank/DDBJ whole genome shotgun (WGS) entry which is preliminary data.</text>
</comment>
<proteinExistence type="predicted"/>
<dbReference type="RefSeq" id="WP_037770747.1">
    <property type="nucleotide sequence ID" value="NZ_JBEYBN010000038.1"/>
</dbReference>
<organism evidence="1 2">
    <name type="scientific">Streptomyces olindensis</name>
    <dbReference type="NCBI Taxonomy" id="358823"/>
    <lineage>
        <taxon>Bacteria</taxon>
        <taxon>Bacillati</taxon>
        <taxon>Actinomycetota</taxon>
        <taxon>Actinomycetes</taxon>
        <taxon>Kitasatosporales</taxon>
        <taxon>Streptomycetaceae</taxon>
        <taxon>Streptomyces</taxon>
    </lineage>
</organism>
<gene>
    <name evidence="1" type="ORF">ABZ568_24815</name>
</gene>
<evidence type="ECO:0000313" key="2">
    <source>
        <dbReference type="Proteomes" id="UP001550603"/>
    </source>
</evidence>
<keyword evidence="2" id="KW-1185">Reference proteome</keyword>
<dbReference type="EMBL" id="JBEYBN010000038">
    <property type="protein sequence ID" value="MEU2269564.1"/>
    <property type="molecule type" value="Genomic_DNA"/>
</dbReference>
<name>A0ABV2XZX6_9ACTN</name>
<reference evidence="1 2" key="1">
    <citation type="submission" date="2024-06" db="EMBL/GenBank/DDBJ databases">
        <title>The Natural Products Discovery Center: Release of the First 8490 Sequenced Strains for Exploring Actinobacteria Biosynthetic Diversity.</title>
        <authorList>
            <person name="Kalkreuter E."/>
            <person name="Kautsar S.A."/>
            <person name="Yang D."/>
            <person name="Bader C.D."/>
            <person name="Teijaro C.N."/>
            <person name="Fluegel L."/>
            <person name="Davis C.M."/>
            <person name="Simpson J.R."/>
            <person name="Lauterbach L."/>
            <person name="Steele A.D."/>
            <person name="Gui C."/>
            <person name="Meng S."/>
            <person name="Li G."/>
            <person name="Viehrig K."/>
            <person name="Ye F."/>
            <person name="Su P."/>
            <person name="Kiefer A.F."/>
            <person name="Nichols A."/>
            <person name="Cepeda A.J."/>
            <person name="Yan W."/>
            <person name="Fan B."/>
            <person name="Jiang Y."/>
            <person name="Adhikari A."/>
            <person name="Zheng C.-J."/>
            <person name="Schuster L."/>
            <person name="Cowan T.M."/>
            <person name="Smanski M.J."/>
            <person name="Chevrette M.G."/>
            <person name="De Carvalho L.P.S."/>
            <person name="Shen B."/>
        </authorList>
    </citation>
    <scope>NUCLEOTIDE SEQUENCE [LARGE SCALE GENOMIC DNA]</scope>
    <source>
        <strain evidence="1 2">NPDC019583</strain>
    </source>
</reference>